<dbReference type="PANTHER" id="PTHR32089">
    <property type="entry name" value="METHYL-ACCEPTING CHEMOTAXIS PROTEIN MCPB"/>
    <property type="match status" value="1"/>
</dbReference>
<keyword evidence="5" id="KW-1133">Transmembrane helix</keyword>
<gene>
    <name evidence="8" type="ORF">BTO08_19185</name>
</gene>
<proteinExistence type="inferred from homology"/>
<dbReference type="SMART" id="SM00304">
    <property type="entry name" value="HAMP"/>
    <property type="match status" value="1"/>
</dbReference>
<keyword evidence="5" id="KW-0472">Membrane</keyword>
<accession>A0A2S7VKS7</accession>
<sequence>MNISNISIRNKLLISNGFVIFLLGVLFTIVWNAINTMEQTSKKVEHTYKVIDHANGLVSAMIDQETGLRGFAIGGQTEYLEPYVSGKDRFKKDLNIVKQLTSDNPTQQRRFDKVESDAMNWQKYAEKIIKLRKDIKSGENAAIEIDELLASGMGKKLMDQIRVEVKDRKFGYKSTDVLQALINMETGLRGYIINKDEAYLEPYYIGKKELENIFKFNKFEDKNVNAWINNYAEVAIKLIKNGLDYKVMEDLYQELSTKQGKIYMDELRTKVNDIIVVEKDLMQQRKISAENAADLATKVITWGGIITAILALIIGIIISKTITGPIGRAVVAAKELANGNLTIQIKPNGNNEVGVLLTALQTTADSLKQIILKMSNASDQLGNASDNLTTITTQSSQGVKEQQHMTDEVAVAMNQMSMSVQEVAQNAFSAAQFANEANREAQSGIIIVKDTIEGIHQLDEEINLTSVRLNQLVQETENIGGILDVIRGIADQTNLLALNAAIEAARAGDQGRGFAVVADEVRELAKRTQDSTTEIQVLIEKVQLGTNELVVSMDKSNNFVKESVVNATKSRDAFGVISESIAKINDMNTQSANASEEQSTTTEEINRNMETVNMISQQSAQSVNETVKSTQELSDLSSQMHYIIRQFKV</sequence>
<dbReference type="PANTHER" id="PTHR32089:SF120">
    <property type="entry name" value="METHYL-ACCEPTING CHEMOTAXIS PROTEIN TLPQ"/>
    <property type="match status" value="1"/>
</dbReference>
<evidence type="ECO:0000259" key="7">
    <source>
        <dbReference type="PROSITE" id="PS50885"/>
    </source>
</evidence>
<dbReference type="SMART" id="SM00283">
    <property type="entry name" value="MA"/>
    <property type="match status" value="1"/>
</dbReference>
<dbReference type="CDD" id="cd19410">
    <property type="entry name" value="HK9-like_sensor"/>
    <property type="match status" value="1"/>
</dbReference>
<evidence type="ECO:0000256" key="4">
    <source>
        <dbReference type="PROSITE-ProRule" id="PRU00284"/>
    </source>
</evidence>
<dbReference type="GO" id="GO:0007165">
    <property type="term" value="P:signal transduction"/>
    <property type="evidence" value="ECO:0007669"/>
    <property type="project" value="UniProtKB-KW"/>
</dbReference>
<keyword evidence="2 4" id="KW-0807">Transducer</keyword>
<dbReference type="SUPFAM" id="SSF58104">
    <property type="entry name" value="Methyl-accepting chemotaxis protein (MCP) signaling domain"/>
    <property type="match status" value="1"/>
</dbReference>
<evidence type="ECO:0000313" key="8">
    <source>
        <dbReference type="EMBL" id="PQJ62362.1"/>
    </source>
</evidence>
<dbReference type="Proteomes" id="UP000238730">
    <property type="component" value="Unassembled WGS sequence"/>
</dbReference>
<feature type="transmembrane region" description="Helical" evidence="5">
    <location>
        <begin position="12"/>
        <end position="34"/>
    </location>
</feature>
<feature type="domain" description="Methyl-accepting transducer" evidence="6">
    <location>
        <begin position="377"/>
        <end position="613"/>
    </location>
</feature>
<name>A0A2S7VKS7_PHOAN</name>
<evidence type="ECO:0000256" key="2">
    <source>
        <dbReference type="ARBA" id="ARBA00023224"/>
    </source>
</evidence>
<dbReference type="AlphaFoldDB" id="A0A2S7VKS7"/>
<dbReference type="Pfam" id="PF00015">
    <property type="entry name" value="MCPsignal"/>
    <property type="match status" value="1"/>
</dbReference>
<keyword evidence="5" id="KW-0812">Transmembrane</keyword>
<organism evidence="8 9">
    <name type="scientific">Photobacterium angustum</name>
    <dbReference type="NCBI Taxonomy" id="661"/>
    <lineage>
        <taxon>Bacteria</taxon>
        <taxon>Pseudomonadati</taxon>
        <taxon>Pseudomonadota</taxon>
        <taxon>Gammaproteobacteria</taxon>
        <taxon>Vibrionales</taxon>
        <taxon>Vibrionaceae</taxon>
        <taxon>Photobacterium</taxon>
    </lineage>
</organism>
<dbReference type="FunFam" id="1.10.287.950:FF:000001">
    <property type="entry name" value="Methyl-accepting chemotaxis sensory transducer"/>
    <property type="match status" value="1"/>
</dbReference>
<dbReference type="GO" id="GO:0016020">
    <property type="term" value="C:membrane"/>
    <property type="evidence" value="ECO:0007669"/>
    <property type="project" value="UniProtKB-SubCell"/>
</dbReference>
<dbReference type="RefSeq" id="WP_105062172.1">
    <property type="nucleotide sequence ID" value="NZ_MSCJ01000003.1"/>
</dbReference>
<dbReference type="OrthoDB" id="9795078at2"/>
<evidence type="ECO:0000256" key="1">
    <source>
        <dbReference type="ARBA" id="ARBA00004370"/>
    </source>
</evidence>
<dbReference type="InterPro" id="IPR007891">
    <property type="entry name" value="CHASE3"/>
</dbReference>
<comment type="subcellular location">
    <subcellularLocation>
        <location evidence="1">Membrane</location>
    </subcellularLocation>
</comment>
<dbReference type="CDD" id="cd11386">
    <property type="entry name" value="MCP_signal"/>
    <property type="match status" value="1"/>
</dbReference>
<evidence type="ECO:0000256" key="3">
    <source>
        <dbReference type="ARBA" id="ARBA00029447"/>
    </source>
</evidence>
<dbReference type="PROSITE" id="PS50885">
    <property type="entry name" value="HAMP"/>
    <property type="match status" value="1"/>
</dbReference>
<dbReference type="EMBL" id="MSCJ01000003">
    <property type="protein sequence ID" value="PQJ62362.1"/>
    <property type="molecule type" value="Genomic_DNA"/>
</dbReference>
<comment type="caution">
    <text evidence="8">The sequence shown here is derived from an EMBL/GenBank/DDBJ whole genome shotgun (WGS) entry which is preliminary data.</text>
</comment>
<evidence type="ECO:0000256" key="5">
    <source>
        <dbReference type="SAM" id="Phobius"/>
    </source>
</evidence>
<evidence type="ECO:0000259" key="6">
    <source>
        <dbReference type="PROSITE" id="PS50111"/>
    </source>
</evidence>
<dbReference type="Gene3D" id="1.10.287.950">
    <property type="entry name" value="Methyl-accepting chemotaxis protein"/>
    <property type="match status" value="1"/>
</dbReference>
<feature type="domain" description="HAMP" evidence="7">
    <location>
        <begin position="320"/>
        <end position="372"/>
    </location>
</feature>
<dbReference type="InterPro" id="IPR003660">
    <property type="entry name" value="HAMP_dom"/>
</dbReference>
<reference evidence="8 9" key="1">
    <citation type="submission" date="2016-12" db="EMBL/GenBank/DDBJ databases">
        <title>Diversity of luminous bacteria.</title>
        <authorList>
            <person name="Yoshizawa S."/>
            <person name="Kogure K."/>
        </authorList>
    </citation>
    <scope>NUCLEOTIDE SEQUENCE [LARGE SCALE GENOMIC DNA]</scope>
    <source>
        <strain evidence="8 9">LC1-200</strain>
    </source>
</reference>
<dbReference type="PROSITE" id="PS50111">
    <property type="entry name" value="CHEMOTAXIS_TRANSDUC_2"/>
    <property type="match status" value="1"/>
</dbReference>
<comment type="similarity">
    <text evidence="3">Belongs to the methyl-accepting chemotaxis (MCP) protein family.</text>
</comment>
<dbReference type="GO" id="GO:0006935">
    <property type="term" value="P:chemotaxis"/>
    <property type="evidence" value="ECO:0007669"/>
    <property type="project" value="UniProtKB-ARBA"/>
</dbReference>
<dbReference type="InterPro" id="IPR004089">
    <property type="entry name" value="MCPsignal_dom"/>
</dbReference>
<dbReference type="Pfam" id="PF05227">
    <property type="entry name" value="CHASE3"/>
    <property type="match status" value="2"/>
</dbReference>
<dbReference type="Pfam" id="PF00672">
    <property type="entry name" value="HAMP"/>
    <property type="match status" value="1"/>
</dbReference>
<dbReference type="CDD" id="cd06225">
    <property type="entry name" value="HAMP"/>
    <property type="match status" value="1"/>
</dbReference>
<evidence type="ECO:0000313" key="9">
    <source>
        <dbReference type="Proteomes" id="UP000238730"/>
    </source>
</evidence>
<protein>
    <submittedName>
        <fullName evidence="8">Chemotaxis protein</fullName>
    </submittedName>
</protein>